<gene>
    <name evidence="3" type="ORF">Pme01_59740</name>
</gene>
<dbReference type="AlphaFoldDB" id="A0A8J3X3A6"/>
<name>A0A8J3X3A6_9ACTN</name>
<dbReference type="Proteomes" id="UP000599074">
    <property type="component" value="Unassembled WGS sequence"/>
</dbReference>
<keyword evidence="1" id="KW-0233">DNA recombination</keyword>
<proteinExistence type="predicted"/>
<dbReference type="SUPFAM" id="SSF56349">
    <property type="entry name" value="DNA breaking-rejoining enzymes"/>
    <property type="match status" value="1"/>
</dbReference>
<evidence type="ECO:0000313" key="3">
    <source>
        <dbReference type="EMBL" id="GII26377.1"/>
    </source>
</evidence>
<dbReference type="EMBL" id="BOON01000075">
    <property type="protein sequence ID" value="GII26377.1"/>
    <property type="molecule type" value="Genomic_DNA"/>
</dbReference>
<dbReference type="GO" id="GO:0006310">
    <property type="term" value="P:DNA recombination"/>
    <property type="evidence" value="ECO:0007669"/>
    <property type="project" value="UniProtKB-KW"/>
</dbReference>
<dbReference type="PROSITE" id="PS51898">
    <property type="entry name" value="TYR_RECOMBINASE"/>
    <property type="match status" value="1"/>
</dbReference>
<protein>
    <recommendedName>
        <fullName evidence="2">Tyr recombinase domain-containing protein</fullName>
    </recommendedName>
</protein>
<keyword evidence="4" id="KW-1185">Reference proteome</keyword>
<organism evidence="3 4">
    <name type="scientific">Planosporangium mesophilum</name>
    <dbReference type="NCBI Taxonomy" id="689768"/>
    <lineage>
        <taxon>Bacteria</taxon>
        <taxon>Bacillati</taxon>
        <taxon>Actinomycetota</taxon>
        <taxon>Actinomycetes</taxon>
        <taxon>Micromonosporales</taxon>
        <taxon>Micromonosporaceae</taxon>
        <taxon>Planosporangium</taxon>
    </lineage>
</organism>
<evidence type="ECO:0000313" key="4">
    <source>
        <dbReference type="Proteomes" id="UP000599074"/>
    </source>
</evidence>
<evidence type="ECO:0000256" key="1">
    <source>
        <dbReference type="ARBA" id="ARBA00023172"/>
    </source>
</evidence>
<evidence type="ECO:0000259" key="2">
    <source>
        <dbReference type="PROSITE" id="PS51898"/>
    </source>
</evidence>
<dbReference type="GO" id="GO:0015074">
    <property type="term" value="P:DNA integration"/>
    <property type="evidence" value="ECO:0007669"/>
    <property type="project" value="InterPro"/>
</dbReference>
<reference evidence="3" key="1">
    <citation type="submission" date="2021-01" db="EMBL/GenBank/DDBJ databases">
        <title>Whole genome shotgun sequence of Planosporangium mesophilum NBRC 109066.</title>
        <authorList>
            <person name="Komaki H."/>
            <person name="Tamura T."/>
        </authorList>
    </citation>
    <scope>NUCLEOTIDE SEQUENCE</scope>
    <source>
        <strain evidence="3">NBRC 109066</strain>
    </source>
</reference>
<sequence>MLAQGTPLHVVSEVLGHTSIAITKDVYGHLMEGDRRSAAEAMSRALFGG</sequence>
<dbReference type="InterPro" id="IPR011010">
    <property type="entry name" value="DNA_brk_join_enz"/>
</dbReference>
<dbReference type="InterPro" id="IPR013762">
    <property type="entry name" value="Integrase-like_cat_sf"/>
</dbReference>
<dbReference type="InterPro" id="IPR002104">
    <property type="entry name" value="Integrase_catalytic"/>
</dbReference>
<accession>A0A8J3X3A6</accession>
<dbReference type="GO" id="GO:0003677">
    <property type="term" value="F:DNA binding"/>
    <property type="evidence" value="ECO:0007669"/>
    <property type="project" value="InterPro"/>
</dbReference>
<comment type="caution">
    <text evidence="3">The sequence shown here is derived from an EMBL/GenBank/DDBJ whole genome shotgun (WGS) entry which is preliminary data.</text>
</comment>
<feature type="domain" description="Tyr recombinase" evidence="2">
    <location>
        <begin position="1"/>
        <end position="40"/>
    </location>
</feature>
<dbReference type="Gene3D" id="1.10.443.10">
    <property type="entry name" value="Intergrase catalytic core"/>
    <property type="match status" value="1"/>
</dbReference>